<dbReference type="NCBIfam" id="TIGR00082">
    <property type="entry name" value="rbfA"/>
    <property type="match status" value="1"/>
</dbReference>
<dbReference type="PANTHER" id="PTHR33515">
    <property type="entry name" value="RIBOSOME-BINDING FACTOR A, CHLOROPLASTIC-RELATED"/>
    <property type="match status" value="1"/>
</dbReference>
<proteinExistence type="inferred from homology"/>
<comment type="subunit">
    <text evidence="2">Monomer. Binds 30S ribosomal subunits, but not 50S ribosomal subunits or 70S ribosomes.</text>
</comment>
<dbReference type="HAMAP" id="MF_00003">
    <property type="entry name" value="RbfA"/>
    <property type="match status" value="1"/>
</dbReference>
<dbReference type="GO" id="GO:0005829">
    <property type="term" value="C:cytosol"/>
    <property type="evidence" value="ECO:0007669"/>
    <property type="project" value="TreeGrafter"/>
</dbReference>
<protein>
    <recommendedName>
        <fullName evidence="2">Ribosome-binding factor A</fullName>
    </recommendedName>
</protein>
<dbReference type="PROSITE" id="PS01319">
    <property type="entry name" value="RBFA"/>
    <property type="match status" value="1"/>
</dbReference>
<reference evidence="4" key="1">
    <citation type="submission" date="2016-10" db="EMBL/GenBank/DDBJ databases">
        <authorList>
            <person name="Beylefeld A."/>
            <person name="Abolnik C."/>
        </authorList>
    </citation>
    <scope>NUCLEOTIDE SEQUENCE [LARGE SCALE GENOMIC DNA]</scope>
    <source>
        <strain evidence="4">B359_6</strain>
    </source>
</reference>
<comment type="subcellular location">
    <subcellularLocation>
        <location evidence="2">Cytoplasm</location>
    </subcellularLocation>
</comment>
<evidence type="ECO:0000256" key="1">
    <source>
        <dbReference type="ARBA" id="ARBA00022517"/>
    </source>
</evidence>
<dbReference type="Gene3D" id="3.30.300.20">
    <property type="match status" value="1"/>
</dbReference>
<dbReference type="SUPFAM" id="SSF89919">
    <property type="entry name" value="Ribosome-binding factor A, RbfA"/>
    <property type="match status" value="1"/>
</dbReference>
<dbReference type="InterPro" id="IPR015946">
    <property type="entry name" value="KH_dom-like_a/b"/>
</dbReference>
<comment type="function">
    <text evidence="2">One of several proteins that assist in the late maturation steps of the functional core of the 30S ribosomal subunit. Associates with free 30S ribosomal subunits (but not with 30S subunits that are part of 70S ribosomes or polysomes). Required for efficient processing of 16S rRNA. May interact with the 5'-terminal helix region of 16S rRNA.</text>
</comment>
<name>A0A1L4FSW4_9BACT</name>
<dbReference type="GO" id="GO:0030490">
    <property type="term" value="P:maturation of SSU-rRNA"/>
    <property type="evidence" value="ECO:0007669"/>
    <property type="project" value="UniProtKB-UniRule"/>
</dbReference>
<dbReference type="PANTHER" id="PTHR33515:SF1">
    <property type="entry name" value="RIBOSOME-BINDING FACTOR A, CHLOROPLASTIC-RELATED"/>
    <property type="match status" value="1"/>
</dbReference>
<sequence>MNNISLLRKQSQVQQLVSSIVTNDLTNVNIINPIVVDVILSADLSHLKVFVVLDGNKQKGLEALNNSKGYVRTVLARSLKWRKVPEIHFFLDEVSENGYKIDKILREIKEENK</sequence>
<dbReference type="Pfam" id="PF02033">
    <property type="entry name" value="RBFA"/>
    <property type="match status" value="1"/>
</dbReference>
<keyword evidence="2" id="KW-0963">Cytoplasm</keyword>
<organism evidence="3 4">
    <name type="scientific">Mycoplasmopsis pullorum</name>
    <dbReference type="NCBI Taxonomy" id="48003"/>
    <lineage>
        <taxon>Bacteria</taxon>
        <taxon>Bacillati</taxon>
        <taxon>Mycoplasmatota</taxon>
        <taxon>Mycoplasmoidales</taxon>
        <taxon>Metamycoplasmataceae</taxon>
        <taxon>Mycoplasmopsis</taxon>
    </lineage>
</organism>
<keyword evidence="1 2" id="KW-0690">Ribosome biogenesis</keyword>
<dbReference type="KEGG" id="mpul:BLA55_03585"/>
<evidence type="ECO:0000313" key="4">
    <source>
        <dbReference type="Proteomes" id="UP000184322"/>
    </source>
</evidence>
<dbReference type="GeneID" id="57134449"/>
<gene>
    <name evidence="2" type="primary">rbfA</name>
    <name evidence="3" type="ORF">BLA55_03585</name>
</gene>
<dbReference type="InterPro" id="IPR023799">
    <property type="entry name" value="RbfA_dom_sf"/>
</dbReference>
<dbReference type="GO" id="GO:0043024">
    <property type="term" value="F:ribosomal small subunit binding"/>
    <property type="evidence" value="ECO:0007669"/>
    <property type="project" value="TreeGrafter"/>
</dbReference>
<comment type="similarity">
    <text evidence="2">Belongs to the RbfA family.</text>
</comment>
<dbReference type="InterPro" id="IPR020053">
    <property type="entry name" value="Ribosome-bd_factorA_CS"/>
</dbReference>
<evidence type="ECO:0000256" key="2">
    <source>
        <dbReference type="HAMAP-Rule" id="MF_00003"/>
    </source>
</evidence>
<accession>A0A1L4FSW4</accession>
<dbReference type="RefSeq" id="WP_073372718.1">
    <property type="nucleotide sequence ID" value="NZ_CP017813.1"/>
</dbReference>
<evidence type="ECO:0000313" key="3">
    <source>
        <dbReference type="EMBL" id="APJ38715.1"/>
    </source>
</evidence>
<keyword evidence="4" id="KW-1185">Reference proteome</keyword>
<dbReference type="STRING" id="48003.BLA55_03585"/>
<dbReference type="InterPro" id="IPR000238">
    <property type="entry name" value="RbfA"/>
</dbReference>
<dbReference type="AlphaFoldDB" id="A0A1L4FSW4"/>
<dbReference type="Proteomes" id="UP000184322">
    <property type="component" value="Chromosome"/>
</dbReference>
<dbReference type="OrthoDB" id="384689at2"/>
<dbReference type="EMBL" id="CP017813">
    <property type="protein sequence ID" value="APJ38715.1"/>
    <property type="molecule type" value="Genomic_DNA"/>
</dbReference>